<feature type="compositionally biased region" description="Polar residues" evidence="1">
    <location>
        <begin position="64"/>
        <end position="74"/>
    </location>
</feature>
<accession>A0ABN0VA56</accession>
<reference evidence="3 4" key="1">
    <citation type="journal article" date="2019" name="Int. J. Syst. Evol. Microbiol.">
        <title>The Global Catalogue of Microorganisms (GCM) 10K type strain sequencing project: providing services to taxonomists for standard genome sequencing and annotation.</title>
        <authorList>
            <consortium name="The Broad Institute Genomics Platform"/>
            <consortium name="The Broad Institute Genome Sequencing Center for Infectious Disease"/>
            <person name="Wu L."/>
            <person name="Ma J."/>
        </authorList>
    </citation>
    <scope>NUCLEOTIDE SEQUENCE [LARGE SCALE GENOMIC DNA]</scope>
    <source>
        <strain evidence="3 4">JCM 10425</strain>
    </source>
</reference>
<evidence type="ECO:0000313" key="4">
    <source>
        <dbReference type="Proteomes" id="UP001500967"/>
    </source>
</evidence>
<dbReference type="Pfam" id="PF07907">
    <property type="entry name" value="YibE_F"/>
    <property type="match status" value="1"/>
</dbReference>
<dbReference type="EMBL" id="BAAAGX010000046">
    <property type="protein sequence ID" value="GAA0282041.1"/>
    <property type="molecule type" value="Genomic_DNA"/>
</dbReference>
<feature type="region of interest" description="Disordered" evidence="1">
    <location>
        <begin position="1"/>
        <end position="148"/>
    </location>
</feature>
<gene>
    <name evidence="3" type="ORF">GCM10009539_82430</name>
</gene>
<evidence type="ECO:0000313" key="3">
    <source>
        <dbReference type="EMBL" id="GAA0282041.1"/>
    </source>
</evidence>
<feature type="transmembrane region" description="Helical" evidence="2">
    <location>
        <begin position="174"/>
        <end position="194"/>
    </location>
</feature>
<dbReference type="Proteomes" id="UP001500967">
    <property type="component" value="Unassembled WGS sequence"/>
</dbReference>
<feature type="compositionally biased region" description="Gly residues" evidence="1">
    <location>
        <begin position="123"/>
        <end position="145"/>
    </location>
</feature>
<keyword evidence="2" id="KW-0812">Transmembrane</keyword>
<feature type="transmembrane region" description="Helical" evidence="2">
    <location>
        <begin position="351"/>
        <end position="369"/>
    </location>
</feature>
<evidence type="ECO:0008006" key="5">
    <source>
        <dbReference type="Google" id="ProtNLM"/>
    </source>
</evidence>
<keyword evidence="2" id="KW-0472">Membrane</keyword>
<protein>
    <recommendedName>
        <fullName evidence="5">YibE/F family protein</fullName>
    </recommendedName>
</protein>
<keyword evidence="2" id="KW-1133">Transmembrane helix</keyword>
<feature type="transmembrane region" description="Helical" evidence="2">
    <location>
        <begin position="378"/>
        <end position="400"/>
    </location>
</feature>
<evidence type="ECO:0000256" key="2">
    <source>
        <dbReference type="SAM" id="Phobius"/>
    </source>
</evidence>
<keyword evidence="4" id="KW-1185">Reference proteome</keyword>
<feature type="transmembrane region" description="Helical" evidence="2">
    <location>
        <begin position="520"/>
        <end position="542"/>
    </location>
</feature>
<feature type="compositionally biased region" description="Pro residues" evidence="1">
    <location>
        <begin position="95"/>
        <end position="118"/>
    </location>
</feature>
<dbReference type="PANTHER" id="PTHR41771:SF1">
    <property type="entry name" value="MEMBRANE PROTEIN"/>
    <property type="match status" value="1"/>
</dbReference>
<name>A0ABN0VA56_9ACTN</name>
<organism evidence="3 4">
    <name type="scientific">Cryptosporangium japonicum</name>
    <dbReference type="NCBI Taxonomy" id="80872"/>
    <lineage>
        <taxon>Bacteria</taxon>
        <taxon>Bacillati</taxon>
        <taxon>Actinomycetota</taxon>
        <taxon>Actinomycetes</taxon>
        <taxon>Cryptosporangiales</taxon>
        <taxon>Cryptosporangiaceae</taxon>
        <taxon>Cryptosporangium</taxon>
    </lineage>
</organism>
<dbReference type="RefSeq" id="WP_344654405.1">
    <property type="nucleotide sequence ID" value="NZ_BAAAGX010000046.1"/>
</dbReference>
<comment type="caution">
    <text evidence="3">The sequence shown here is derived from an EMBL/GenBank/DDBJ whole genome shotgun (WGS) entry which is preliminary data.</text>
</comment>
<feature type="compositionally biased region" description="Basic and acidic residues" evidence="1">
    <location>
        <begin position="8"/>
        <end position="33"/>
    </location>
</feature>
<dbReference type="PANTHER" id="PTHR41771">
    <property type="entry name" value="MEMBRANE PROTEIN-RELATED"/>
    <property type="match status" value="1"/>
</dbReference>
<feature type="transmembrane region" description="Helical" evidence="2">
    <location>
        <begin position="301"/>
        <end position="318"/>
    </location>
</feature>
<feature type="transmembrane region" description="Helical" evidence="2">
    <location>
        <begin position="478"/>
        <end position="499"/>
    </location>
</feature>
<feature type="transmembrane region" description="Helical" evidence="2">
    <location>
        <begin position="325"/>
        <end position="345"/>
    </location>
</feature>
<evidence type="ECO:0000256" key="1">
    <source>
        <dbReference type="SAM" id="MobiDB-lite"/>
    </source>
</evidence>
<sequence length="556" mass="57040">MANQFPEWPDRDGQPDRNASPDRDAVRRDDESYRSGGAQYQPPEYGSPQYSAPQYAEGTYDRLNFQNPGQTPEYPTSGRASVPVHPAEREWHQPPVHPGAAPPAPPRSAPGYPDPGYPEPGRAGSGYAGSGHTGAGHPGYPGHAGHGAELRDDELVHSHTHSAATPVSARTRKAVIAILVPAILATVVGLIWLWPGQIHYGNSTGDSGQQQRSAGTVSGVVEQSCPDTDEAEAAGLTGPCGTATVKVTDGVGKGQTVTIELPQGPGAPVVHADDKVVLVVLSGGDGDSTARYTIVDKQRSGSLWLLVALAAVVVIGFGRLRGLAAIGGLVVSFAVLLLFVLPGILGGSPPLLVAVVGSSTIMFAVLYLTHGVSVRTSVAILGTLASLVLTGLLGAGFTALTELTGLGDEQSVYLATVEGGVDMRGLLLAGIIIGSLGVLDDVTITQAEVVSELARAPRSRFDLYRAAIRVGRAHVGSAVNTIVLAYAGASLPLLLLISVSGQSLGSLVTGQSLAQEIVRALVGTIGLVASVPITTALAALVAEPPAEDEEPAGTPA</sequence>
<dbReference type="InterPro" id="IPR012507">
    <property type="entry name" value="YibE_F"/>
</dbReference>
<proteinExistence type="predicted"/>